<protein>
    <submittedName>
        <fullName evidence="2">Uncharacterized protein</fullName>
    </submittedName>
</protein>
<name>A0A7D6VJR2_9NOCA</name>
<feature type="transmembrane region" description="Helical" evidence="1">
    <location>
        <begin position="51"/>
        <end position="72"/>
    </location>
</feature>
<evidence type="ECO:0000313" key="3">
    <source>
        <dbReference type="Proteomes" id="UP000515512"/>
    </source>
</evidence>
<sequence>MLAGTAMAALAVAAHGQAGGGYPDSTGSTLLLLAAAAIGVGVSASRSPAALLALMAAGQPVGHVALSGLAHQGHSGTADFAMDGAMAGAHAAAAVAFAFLILVAERLYGVVSQAIRVVSTRPVGLPVRVGGTRWVRAAGRAKSLLGAWAAGPRAPPVTV</sequence>
<evidence type="ECO:0000256" key="1">
    <source>
        <dbReference type="SAM" id="Phobius"/>
    </source>
</evidence>
<dbReference type="KEGG" id="nhu:H0264_01550"/>
<feature type="transmembrane region" description="Helical" evidence="1">
    <location>
        <begin position="26"/>
        <end position="44"/>
    </location>
</feature>
<dbReference type="EMBL" id="CP059399">
    <property type="protein sequence ID" value="QLY31110.1"/>
    <property type="molecule type" value="Genomic_DNA"/>
</dbReference>
<dbReference type="RefSeq" id="WP_181582307.1">
    <property type="nucleotide sequence ID" value="NZ_CP059399.1"/>
</dbReference>
<accession>A0A7D6VJR2</accession>
<proteinExistence type="predicted"/>
<evidence type="ECO:0000313" key="2">
    <source>
        <dbReference type="EMBL" id="QLY31110.1"/>
    </source>
</evidence>
<keyword evidence="1" id="KW-0812">Transmembrane</keyword>
<keyword evidence="1" id="KW-1133">Transmembrane helix</keyword>
<dbReference type="Proteomes" id="UP000515512">
    <property type="component" value="Chromosome"/>
</dbReference>
<reference evidence="2 3" key="1">
    <citation type="submission" date="2020-07" db="EMBL/GenBank/DDBJ databases">
        <authorList>
            <person name="Zhuang K."/>
            <person name="Ran Y."/>
        </authorList>
    </citation>
    <scope>NUCLEOTIDE SEQUENCE [LARGE SCALE GENOMIC DNA]</scope>
    <source>
        <strain evidence="2 3">WCH-YHL-001</strain>
    </source>
</reference>
<feature type="transmembrane region" description="Helical" evidence="1">
    <location>
        <begin position="84"/>
        <end position="104"/>
    </location>
</feature>
<organism evidence="2 3">
    <name type="scientific">Nocardia huaxiensis</name>
    <dbReference type="NCBI Taxonomy" id="2755382"/>
    <lineage>
        <taxon>Bacteria</taxon>
        <taxon>Bacillati</taxon>
        <taxon>Actinomycetota</taxon>
        <taxon>Actinomycetes</taxon>
        <taxon>Mycobacteriales</taxon>
        <taxon>Nocardiaceae</taxon>
        <taxon>Nocardia</taxon>
    </lineage>
</organism>
<gene>
    <name evidence="2" type="ORF">H0264_01550</name>
</gene>
<keyword evidence="3" id="KW-1185">Reference proteome</keyword>
<keyword evidence="1" id="KW-0472">Membrane</keyword>
<dbReference type="AlphaFoldDB" id="A0A7D6VJR2"/>